<evidence type="ECO:0000256" key="1">
    <source>
        <dbReference type="ARBA" id="ARBA00010088"/>
    </source>
</evidence>
<gene>
    <name evidence="5" type="ORF">PRZ48_011921</name>
</gene>
<dbReference type="Proteomes" id="UP001305779">
    <property type="component" value="Unassembled WGS sequence"/>
</dbReference>
<keyword evidence="2" id="KW-0378">Hydrolase</keyword>
<dbReference type="InterPro" id="IPR000073">
    <property type="entry name" value="AB_hydrolase_1"/>
</dbReference>
<evidence type="ECO:0000313" key="6">
    <source>
        <dbReference type="Proteomes" id="UP001305779"/>
    </source>
</evidence>
<evidence type="ECO:0000259" key="4">
    <source>
        <dbReference type="Pfam" id="PF08386"/>
    </source>
</evidence>
<dbReference type="Pfam" id="PF00561">
    <property type="entry name" value="Abhydrolase_1"/>
    <property type="match status" value="1"/>
</dbReference>
<dbReference type="Pfam" id="PF08386">
    <property type="entry name" value="Abhydrolase_4"/>
    <property type="match status" value="1"/>
</dbReference>
<dbReference type="EMBL" id="JAXOVC010000009">
    <property type="protein sequence ID" value="KAK4497470.1"/>
    <property type="molecule type" value="Genomic_DNA"/>
</dbReference>
<reference evidence="5 6" key="1">
    <citation type="journal article" date="2023" name="G3 (Bethesda)">
        <title>A chromosome-level genome assembly of Zasmidium syzygii isolated from banana leaves.</title>
        <authorList>
            <person name="van Westerhoven A.C."/>
            <person name="Mehrabi R."/>
            <person name="Talebi R."/>
            <person name="Steentjes M.B.F."/>
            <person name="Corcolon B."/>
            <person name="Chong P.A."/>
            <person name="Kema G.H.J."/>
            <person name="Seidl M.F."/>
        </authorList>
    </citation>
    <scope>NUCLEOTIDE SEQUENCE [LARGE SCALE GENOMIC DNA]</scope>
    <source>
        <strain evidence="5 6">P124</strain>
    </source>
</reference>
<comment type="similarity">
    <text evidence="1">Belongs to the peptidase S33 family.</text>
</comment>
<dbReference type="InterPro" id="IPR013595">
    <property type="entry name" value="Pept_S33_TAP-like_C"/>
</dbReference>
<proteinExistence type="inferred from homology"/>
<evidence type="ECO:0000256" key="2">
    <source>
        <dbReference type="ARBA" id="ARBA00022801"/>
    </source>
</evidence>
<name>A0ABR0E8A1_ZASCE</name>
<keyword evidence="6" id="KW-1185">Reference proteome</keyword>
<comment type="caution">
    <text evidence="5">The sequence shown here is derived from an EMBL/GenBank/DDBJ whole genome shotgun (WGS) entry which is preliminary data.</text>
</comment>
<evidence type="ECO:0000313" key="5">
    <source>
        <dbReference type="EMBL" id="KAK4497470.1"/>
    </source>
</evidence>
<protein>
    <recommendedName>
        <fullName evidence="7">AB hydrolase-1 domain-containing protein</fullName>
    </recommendedName>
</protein>
<dbReference type="InterPro" id="IPR051601">
    <property type="entry name" value="Serine_prot/Carboxylest_S33"/>
</dbReference>
<evidence type="ECO:0008006" key="7">
    <source>
        <dbReference type="Google" id="ProtNLM"/>
    </source>
</evidence>
<feature type="domain" description="Peptidase S33 tripeptidyl aminopeptidase-like C-terminal" evidence="4">
    <location>
        <begin position="424"/>
        <end position="520"/>
    </location>
</feature>
<dbReference type="PANTHER" id="PTHR43248:SF30">
    <property type="entry name" value="AB HYDROLASE-1 DOMAIN-CONTAINING PROTEIN"/>
    <property type="match status" value="1"/>
</dbReference>
<organism evidence="5 6">
    <name type="scientific">Zasmidium cellare</name>
    <name type="common">Wine cellar mold</name>
    <name type="synonym">Racodium cellare</name>
    <dbReference type="NCBI Taxonomy" id="395010"/>
    <lineage>
        <taxon>Eukaryota</taxon>
        <taxon>Fungi</taxon>
        <taxon>Dikarya</taxon>
        <taxon>Ascomycota</taxon>
        <taxon>Pezizomycotina</taxon>
        <taxon>Dothideomycetes</taxon>
        <taxon>Dothideomycetidae</taxon>
        <taxon>Mycosphaerellales</taxon>
        <taxon>Mycosphaerellaceae</taxon>
        <taxon>Zasmidium</taxon>
    </lineage>
</organism>
<dbReference type="InterPro" id="IPR029058">
    <property type="entry name" value="AB_hydrolase_fold"/>
</dbReference>
<dbReference type="SUPFAM" id="SSF53474">
    <property type="entry name" value="alpha/beta-Hydrolases"/>
    <property type="match status" value="1"/>
</dbReference>
<sequence length="523" mass="57716">MAKLKTVRVILIVWLLVTSRIILGTPIHGIPILGAPVVIADKSATTGSFDFASVKASDDSHLVWSECKVHQAVDNTECASMTVPLDWDHPHANKNITIALARMPATDPSSRIGALLFNPGGPGASAISSMDTFSPRLNKYFDIVAMDPRGTGESVEVGPIKRQTHLFKRLPLTDAEYDEIAESNRNTAQAFVDVSGGVSKYVDTISVARDVEAVRIALSERQLNFVGFSYGAQVAYTYAELFPTKFRAIVLDGVSDRTVHDLEMTRRRYVALQDAFDRFAAWCDSSFTCRLYGLDSRQTLHHALDLAGDSADCLSNYMFEMLHQGWYTGLAEILATVVGKANWAAITMGWLVNRFTEPSERPHWTYDDLDMSSICRLTDAEPSSNHIAVRCLDSSPIRPNVSDLVALQQFLDTSTSAVHKFGNLAERATACIGWPFPPRNPPHRLQLPADTPPILIVNSLYDIQTPYVGALNVQSQIPNSVLLTTQREKHCSYDRWGTSKATRIIDDYLIAGELPDSGTVVNR</sequence>
<dbReference type="PANTHER" id="PTHR43248">
    <property type="entry name" value="2-SUCCINYL-6-HYDROXY-2,4-CYCLOHEXADIENE-1-CARBOXYLATE SYNTHASE"/>
    <property type="match status" value="1"/>
</dbReference>
<feature type="domain" description="AB hydrolase-1" evidence="3">
    <location>
        <begin position="114"/>
        <end position="300"/>
    </location>
</feature>
<evidence type="ECO:0000259" key="3">
    <source>
        <dbReference type="Pfam" id="PF00561"/>
    </source>
</evidence>
<dbReference type="Gene3D" id="3.40.50.1820">
    <property type="entry name" value="alpha/beta hydrolase"/>
    <property type="match status" value="1"/>
</dbReference>
<accession>A0ABR0E8A1</accession>